<sequence>MDDKLRFHGQWRKSSHSNNGGDCVEVCIARGASRASYGGGEKSLYLVRDSKDPHGRILAFTHTGWGAFRIALKNGAL</sequence>
<evidence type="ECO:0000313" key="3">
    <source>
        <dbReference type="Proteomes" id="UP000588112"/>
    </source>
</evidence>
<keyword evidence="3" id="KW-1185">Reference proteome</keyword>
<feature type="domain" description="DUF397" evidence="1">
    <location>
        <begin position="10"/>
        <end position="72"/>
    </location>
</feature>
<dbReference type="EMBL" id="JACHBR010000001">
    <property type="protein sequence ID" value="MBB5627054.1"/>
    <property type="molecule type" value="Genomic_DNA"/>
</dbReference>
<name>A0A7W9DQH7_9ACTN</name>
<protein>
    <recommendedName>
        <fullName evidence="1">DUF397 domain-containing protein</fullName>
    </recommendedName>
</protein>
<comment type="caution">
    <text evidence="2">The sequence shown here is derived from an EMBL/GenBank/DDBJ whole genome shotgun (WGS) entry which is preliminary data.</text>
</comment>
<evidence type="ECO:0000259" key="1">
    <source>
        <dbReference type="Pfam" id="PF04149"/>
    </source>
</evidence>
<gene>
    <name evidence="2" type="ORF">BJ981_002753</name>
</gene>
<evidence type="ECO:0000313" key="2">
    <source>
        <dbReference type="EMBL" id="MBB5627054.1"/>
    </source>
</evidence>
<dbReference type="AlphaFoldDB" id="A0A7W9DQH7"/>
<dbReference type="Proteomes" id="UP000588112">
    <property type="component" value="Unassembled WGS sequence"/>
</dbReference>
<organism evidence="2 3">
    <name type="scientific">Sphaerisporangium krabiense</name>
    <dbReference type="NCBI Taxonomy" id="763782"/>
    <lineage>
        <taxon>Bacteria</taxon>
        <taxon>Bacillati</taxon>
        <taxon>Actinomycetota</taxon>
        <taxon>Actinomycetes</taxon>
        <taxon>Streptosporangiales</taxon>
        <taxon>Streptosporangiaceae</taxon>
        <taxon>Sphaerisporangium</taxon>
    </lineage>
</organism>
<proteinExistence type="predicted"/>
<dbReference type="Pfam" id="PF04149">
    <property type="entry name" value="DUF397"/>
    <property type="match status" value="1"/>
</dbReference>
<reference evidence="2 3" key="1">
    <citation type="submission" date="2020-08" db="EMBL/GenBank/DDBJ databases">
        <title>Sequencing the genomes of 1000 actinobacteria strains.</title>
        <authorList>
            <person name="Klenk H.-P."/>
        </authorList>
    </citation>
    <scope>NUCLEOTIDE SEQUENCE [LARGE SCALE GENOMIC DNA]</scope>
    <source>
        <strain evidence="2 3">DSM 45790</strain>
    </source>
</reference>
<dbReference type="InterPro" id="IPR007278">
    <property type="entry name" value="DUF397"/>
</dbReference>
<accession>A0A7W9DQH7</accession>